<proteinExistence type="predicted"/>
<feature type="coiled-coil region" evidence="1">
    <location>
        <begin position="42"/>
        <end position="69"/>
    </location>
</feature>
<protein>
    <submittedName>
        <fullName evidence="3">Uncharacterized protein</fullName>
    </submittedName>
</protein>
<keyword evidence="2" id="KW-0732">Signal</keyword>
<evidence type="ECO:0000256" key="1">
    <source>
        <dbReference type="SAM" id="Coils"/>
    </source>
</evidence>
<keyword evidence="4" id="KW-1185">Reference proteome</keyword>
<comment type="caution">
    <text evidence="3">The sequence shown here is derived from an EMBL/GenBank/DDBJ whole genome shotgun (WGS) entry which is preliminary data.</text>
</comment>
<evidence type="ECO:0000313" key="3">
    <source>
        <dbReference type="EMBL" id="OWZ82682.1"/>
    </source>
</evidence>
<feature type="chain" id="PRO_5012623903" evidence="2">
    <location>
        <begin position="27"/>
        <end position="95"/>
    </location>
</feature>
<gene>
    <name evidence="3" type="ORF">CDO51_12705</name>
</gene>
<dbReference type="Proteomes" id="UP000214588">
    <property type="component" value="Unassembled WGS sequence"/>
</dbReference>
<dbReference type="AlphaFoldDB" id="A0A226BV98"/>
<dbReference type="EMBL" id="NIQC01000050">
    <property type="protein sequence ID" value="OWZ82682.1"/>
    <property type="molecule type" value="Genomic_DNA"/>
</dbReference>
<keyword evidence="1" id="KW-0175">Coiled coil</keyword>
<dbReference type="RefSeq" id="WP_089024596.1">
    <property type="nucleotide sequence ID" value="NZ_NIQC01000050.1"/>
</dbReference>
<evidence type="ECO:0000313" key="4">
    <source>
        <dbReference type="Proteomes" id="UP000214588"/>
    </source>
</evidence>
<organism evidence="3 4">
    <name type="scientific">Natranaerobius trueperi</name>
    <dbReference type="NCBI Taxonomy" id="759412"/>
    <lineage>
        <taxon>Bacteria</taxon>
        <taxon>Bacillati</taxon>
        <taxon>Bacillota</taxon>
        <taxon>Clostridia</taxon>
        <taxon>Natranaerobiales</taxon>
        <taxon>Natranaerobiaceae</taxon>
        <taxon>Natranaerobius</taxon>
    </lineage>
</organism>
<accession>A0A226BV98</accession>
<sequence>MKKTATLTFCLMLVFSILLLPTTAEAHDESEELDKTLVYEYEATEEEMEEEFNKQVEELEKSLKEKQEIGVEYIGDKEYENEYGDSKMVTLIKNI</sequence>
<feature type="signal peptide" evidence="2">
    <location>
        <begin position="1"/>
        <end position="26"/>
    </location>
</feature>
<reference evidence="3 4" key="1">
    <citation type="submission" date="2017-06" db="EMBL/GenBank/DDBJ databases">
        <title>Draft Genome Sequence of Natranaerobius trueperi halophilic, alkalithermophilic bacteria from soda lakes.</title>
        <authorList>
            <person name="Zhao B."/>
        </authorList>
    </citation>
    <scope>NUCLEOTIDE SEQUENCE [LARGE SCALE GENOMIC DNA]</scope>
    <source>
        <strain evidence="3 4">DSM 18760</strain>
    </source>
</reference>
<evidence type="ECO:0000256" key="2">
    <source>
        <dbReference type="SAM" id="SignalP"/>
    </source>
</evidence>
<name>A0A226BV98_9FIRM</name>